<keyword evidence="2" id="KW-0805">Transcription regulation</keyword>
<evidence type="ECO:0000256" key="4">
    <source>
        <dbReference type="ARBA" id="ARBA00023163"/>
    </source>
</evidence>
<gene>
    <name evidence="6" type="ORF">PVOR_29294</name>
</gene>
<organism evidence="6 7">
    <name type="scientific">Paenibacillus vortex V453</name>
    <dbReference type="NCBI Taxonomy" id="715225"/>
    <lineage>
        <taxon>Bacteria</taxon>
        <taxon>Bacillati</taxon>
        <taxon>Bacillota</taxon>
        <taxon>Bacilli</taxon>
        <taxon>Bacillales</taxon>
        <taxon>Paenibacillaceae</taxon>
        <taxon>Paenibacillus</taxon>
    </lineage>
</organism>
<dbReference type="KEGG" id="pvo:PVOR_29294"/>
<dbReference type="GO" id="GO:0000976">
    <property type="term" value="F:transcription cis-regulatory region binding"/>
    <property type="evidence" value="ECO:0007669"/>
    <property type="project" value="TreeGrafter"/>
</dbReference>
<evidence type="ECO:0000259" key="5">
    <source>
        <dbReference type="PROSITE" id="PS50931"/>
    </source>
</evidence>
<dbReference type="RefSeq" id="WP_006212570.1">
    <property type="nucleotide sequence ID" value="NZ_ADHJ01000049.1"/>
</dbReference>
<dbReference type="PANTHER" id="PTHR30126">
    <property type="entry name" value="HTH-TYPE TRANSCRIPTIONAL REGULATOR"/>
    <property type="match status" value="1"/>
</dbReference>
<evidence type="ECO:0000256" key="2">
    <source>
        <dbReference type="ARBA" id="ARBA00023015"/>
    </source>
</evidence>
<dbReference type="InterPro" id="IPR036390">
    <property type="entry name" value="WH_DNA-bd_sf"/>
</dbReference>
<keyword evidence="3" id="KW-0238">DNA-binding</keyword>
<dbReference type="SUPFAM" id="SSF53850">
    <property type="entry name" value="Periplasmic binding protein-like II"/>
    <property type="match status" value="1"/>
</dbReference>
<comment type="caution">
    <text evidence="6">The sequence shown here is derived from an EMBL/GenBank/DDBJ whole genome shotgun (WGS) entry which is preliminary data.</text>
</comment>
<dbReference type="Pfam" id="PF03466">
    <property type="entry name" value="LysR_substrate"/>
    <property type="match status" value="1"/>
</dbReference>
<evidence type="ECO:0000256" key="3">
    <source>
        <dbReference type="ARBA" id="ARBA00023125"/>
    </source>
</evidence>
<keyword evidence="7" id="KW-1185">Reference proteome</keyword>
<keyword evidence="4" id="KW-0804">Transcription</keyword>
<dbReference type="CDD" id="cd05466">
    <property type="entry name" value="PBP2_LTTR_substrate"/>
    <property type="match status" value="1"/>
</dbReference>
<evidence type="ECO:0000313" key="6">
    <source>
        <dbReference type="EMBL" id="EFU38705.1"/>
    </source>
</evidence>
<dbReference type="Pfam" id="PF00126">
    <property type="entry name" value="HTH_1"/>
    <property type="match status" value="1"/>
</dbReference>
<dbReference type="InterPro" id="IPR005119">
    <property type="entry name" value="LysR_subst-bd"/>
</dbReference>
<evidence type="ECO:0000313" key="7">
    <source>
        <dbReference type="Proteomes" id="UP000003094"/>
    </source>
</evidence>
<dbReference type="PANTHER" id="PTHR30126:SF64">
    <property type="entry name" value="HTH-TYPE TRANSCRIPTIONAL REGULATOR CITR"/>
    <property type="match status" value="1"/>
</dbReference>
<dbReference type="Gene3D" id="3.40.190.290">
    <property type="match status" value="1"/>
</dbReference>
<feature type="domain" description="HTH lysR-type" evidence="5">
    <location>
        <begin position="3"/>
        <end position="60"/>
    </location>
</feature>
<name>A0A2R9SMX7_9BACL</name>
<dbReference type="Proteomes" id="UP000003094">
    <property type="component" value="Unassembled WGS sequence"/>
</dbReference>
<protein>
    <submittedName>
        <fullName evidence="6">Transcriptional regulator, LysR family protein</fullName>
    </submittedName>
</protein>
<dbReference type="InterPro" id="IPR036388">
    <property type="entry name" value="WH-like_DNA-bd_sf"/>
</dbReference>
<proteinExistence type="inferred from homology"/>
<dbReference type="Gene3D" id="1.10.10.10">
    <property type="entry name" value="Winged helix-like DNA-binding domain superfamily/Winged helix DNA-binding domain"/>
    <property type="match status" value="1"/>
</dbReference>
<dbReference type="AlphaFoldDB" id="A0A2R9SMX7"/>
<dbReference type="SUPFAM" id="SSF46785">
    <property type="entry name" value="Winged helix' DNA-binding domain"/>
    <property type="match status" value="1"/>
</dbReference>
<accession>A0A2R9SMX7</accession>
<dbReference type="GO" id="GO:0003700">
    <property type="term" value="F:DNA-binding transcription factor activity"/>
    <property type="evidence" value="ECO:0007669"/>
    <property type="project" value="InterPro"/>
</dbReference>
<sequence length="294" mass="32767">MEINMEWYRVFYWTSRLGSLSKAAEHLHITQPAVSHTIKHLEGTLGGPLFFRTTKGVKLTSEGAVLFRYIEQAFSFIEIGEKAIGDMHNLHSGEINIGASDTLCKYYLLPHLEHFHAAYPDIRIRITNRTTPETLVLLKEGKIDFGIVHLPASDKQIDFRASSPIQDCLVAGKPFAERANIQNPLPLPDIQDFPLLMLEGGGSTRRYIDQYAAQQGVTLKPEFELGSIELLVQFARSGFGLAFIIRDYASEEFRTGQLVEVPLHPPIPERSIGIATLRGIPLSAAAKSFLSLLP</sequence>
<dbReference type="EMBL" id="ADHJ01000049">
    <property type="protein sequence ID" value="EFU38705.1"/>
    <property type="molecule type" value="Genomic_DNA"/>
</dbReference>
<dbReference type="PROSITE" id="PS50931">
    <property type="entry name" value="HTH_LYSR"/>
    <property type="match status" value="1"/>
</dbReference>
<dbReference type="PRINTS" id="PR00039">
    <property type="entry name" value="HTHLYSR"/>
</dbReference>
<evidence type="ECO:0000256" key="1">
    <source>
        <dbReference type="ARBA" id="ARBA00009437"/>
    </source>
</evidence>
<reference evidence="6 7" key="1">
    <citation type="journal article" date="2010" name="BMC Genomics">
        <title>Genome sequence of the pattern forming Paenibacillus vortex bacterium reveals potential for thriving in complex environments.</title>
        <authorList>
            <person name="Sirota-Madi A."/>
            <person name="Olender T."/>
            <person name="Helman Y."/>
            <person name="Ingham C."/>
            <person name="Brainis I."/>
            <person name="Roth D."/>
            <person name="Hagi E."/>
            <person name="Brodsky L."/>
            <person name="Leshkowitz D."/>
            <person name="Galatenko V."/>
            <person name="Nikolaev V."/>
            <person name="Mugasimangalam R.C."/>
            <person name="Bransburg-Zabary S."/>
            <person name="Gutnick D.L."/>
            <person name="Lancet D."/>
            <person name="Ben-Jacob E."/>
        </authorList>
    </citation>
    <scope>NUCLEOTIDE SEQUENCE [LARGE SCALE GENOMIC DNA]</scope>
    <source>
        <strain evidence="6 7">V453</strain>
    </source>
</reference>
<dbReference type="InterPro" id="IPR000847">
    <property type="entry name" value="LysR_HTH_N"/>
</dbReference>
<comment type="similarity">
    <text evidence="1">Belongs to the LysR transcriptional regulatory family.</text>
</comment>